<organism evidence="7 8">
    <name type="scientific">Pseudolactococcus piscium MKFS47</name>
    <dbReference type="NCBI Taxonomy" id="297352"/>
    <lineage>
        <taxon>Bacteria</taxon>
        <taxon>Bacillati</taxon>
        <taxon>Bacillota</taxon>
        <taxon>Bacilli</taxon>
        <taxon>Lactobacillales</taxon>
        <taxon>Streptococcaceae</taxon>
        <taxon>Pseudolactococcus</taxon>
    </lineage>
</organism>
<dbReference type="EMBL" id="LN774769">
    <property type="protein sequence ID" value="CEN27647.1"/>
    <property type="molecule type" value="Genomic_DNA"/>
</dbReference>
<feature type="transmembrane region" description="Helical" evidence="5">
    <location>
        <begin position="141"/>
        <end position="163"/>
    </location>
</feature>
<feature type="transmembrane region" description="Helical" evidence="5">
    <location>
        <begin position="20"/>
        <end position="37"/>
    </location>
</feature>
<proteinExistence type="predicted"/>
<accession>A0A0D6DUP4</accession>
<comment type="subcellular location">
    <subcellularLocation>
        <location evidence="1">Membrane</location>
        <topology evidence="1">Multi-pass membrane protein</topology>
    </subcellularLocation>
</comment>
<keyword evidence="4 5" id="KW-0472">Membrane</keyword>
<reference evidence="8" key="1">
    <citation type="submission" date="2015-01" db="EMBL/GenBank/DDBJ databases">
        <authorList>
            <person name="Andreevskaya M."/>
        </authorList>
    </citation>
    <scope>NUCLEOTIDE SEQUENCE [LARGE SCALE GENOMIC DNA]</scope>
    <source>
        <strain evidence="8">MKFS47</strain>
    </source>
</reference>
<dbReference type="PANTHER" id="PTHR43229">
    <property type="entry name" value="NODULATION PROTEIN J"/>
    <property type="match status" value="1"/>
</dbReference>
<evidence type="ECO:0000256" key="5">
    <source>
        <dbReference type="SAM" id="Phobius"/>
    </source>
</evidence>
<dbReference type="AlphaFoldDB" id="A0A0D6DUP4"/>
<gene>
    <name evidence="7" type="ORF">LACPI_0447</name>
</gene>
<keyword evidence="3 5" id="KW-1133">Transmembrane helix</keyword>
<feature type="domain" description="ABC-2 type transporter transmembrane" evidence="6">
    <location>
        <begin position="3"/>
        <end position="220"/>
    </location>
</feature>
<dbReference type="HOGENOM" id="CLU_079551_1_0_9"/>
<dbReference type="KEGG" id="lpk:LACPI_0447"/>
<dbReference type="Proteomes" id="UP000033166">
    <property type="component" value="Chromosome I"/>
</dbReference>
<dbReference type="Pfam" id="PF01061">
    <property type="entry name" value="ABC2_membrane"/>
    <property type="match status" value="1"/>
</dbReference>
<protein>
    <submittedName>
        <fullName evidence="7">ABC-type multidrug transport system permease component</fullName>
    </submittedName>
</protein>
<dbReference type="PANTHER" id="PTHR43229:SF2">
    <property type="entry name" value="NODULATION PROTEIN J"/>
    <property type="match status" value="1"/>
</dbReference>
<dbReference type="STRING" id="1364.LP2241_20091"/>
<feature type="transmembrane region" description="Helical" evidence="5">
    <location>
        <begin position="101"/>
        <end position="129"/>
    </location>
</feature>
<name>A0A0D6DUP4_9LACT</name>
<dbReference type="GO" id="GO:0140359">
    <property type="term" value="F:ABC-type transporter activity"/>
    <property type="evidence" value="ECO:0007669"/>
    <property type="project" value="InterPro"/>
</dbReference>
<evidence type="ECO:0000256" key="2">
    <source>
        <dbReference type="ARBA" id="ARBA00022692"/>
    </source>
</evidence>
<evidence type="ECO:0000256" key="3">
    <source>
        <dbReference type="ARBA" id="ARBA00022989"/>
    </source>
</evidence>
<feature type="transmembrane region" description="Helical" evidence="5">
    <location>
        <begin position="57"/>
        <end position="81"/>
    </location>
</feature>
<evidence type="ECO:0000313" key="7">
    <source>
        <dbReference type="EMBL" id="CEN27647.1"/>
    </source>
</evidence>
<evidence type="ECO:0000256" key="4">
    <source>
        <dbReference type="ARBA" id="ARBA00023136"/>
    </source>
</evidence>
<sequence>MITIMKRNLKLYFSERSTICYSLLTSLIVLVLYFAFLKQNYIESLKPFREGVKFADIWVLSGILSVTGMTACFHAISQLVVDKSSGRMNAFRLTQTSTFAIYMGCFLSSVIIGIIMQLAVFGIGLGLFAQMDAVVISLKTIGLACGALVLNSVVSSALSLAILSVVRNRLSLTSLGTLVGTLSGFLSGVYIPMGALPEIGQTIMKCYPGAYSASLFRQILLDEQLKTTFGQVSKATLTEYKATFGIGLSLNGQLTTAAQDSLILGAFSIGLLAVVSVILKVRRSGK</sequence>
<dbReference type="GO" id="GO:0016020">
    <property type="term" value="C:membrane"/>
    <property type="evidence" value="ECO:0007669"/>
    <property type="project" value="UniProtKB-SubCell"/>
</dbReference>
<evidence type="ECO:0000313" key="8">
    <source>
        <dbReference type="Proteomes" id="UP000033166"/>
    </source>
</evidence>
<evidence type="ECO:0000259" key="6">
    <source>
        <dbReference type="Pfam" id="PF01061"/>
    </source>
</evidence>
<dbReference type="InterPro" id="IPR013525">
    <property type="entry name" value="ABC2_TM"/>
</dbReference>
<feature type="transmembrane region" description="Helical" evidence="5">
    <location>
        <begin position="262"/>
        <end position="281"/>
    </location>
</feature>
<keyword evidence="2 5" id="KW-0812">Transmembrane</keyword>
<dbReference type="InterPro" id="IPR051784">
    <property type="entry name" value="Nod_factor_ABC_transporter"/>
</dbReference>
<evidence type="ECO:0000256" key="1">
    <source>
        <dbReference type="ARBA" id="ARBA00004141"/>
    </source>
</evidence>
<feature type="transmembrane region" description="Helical" evidence="5">
    <location>
        <begin position="170"/>
        <end position="191"/>
    </location>
</feature>